<keyword evidence="3" id="KW-0560">Oxidoreductase</keyword>
<dbReference type="PANTHER" id="PTHR11771">
    <property type="entry name" value="LIPOXYGENASE"/>
    <property type="match status" value="1"/>
</dbReference>
<dbReference type="InterPro" id="IPR036226">
    <property type="entry name" value="LipOase_C_sf"/>
</dbReference>
<keyword evidence="2" id="KW-0223">Dioxygenase</keyword>
<evidence type="ECO:0000256" key="1">
    <source>
        <dbReference type="ARBA" id="ARBA00022723"/>
    </source>
</evidence>
<evidence type="ECO:0000313" key="6">
    <source>
        <dbReference type="Proteomes" id="UP001497482"/>
    </source>
</evidence>
<gene>
    <name evidence="5" type="ORF">KC01_LOCUS24897</name>
</gene>
<proteinExistence type="predicted"/>
<evidence type="ECO:0000256" key="3">
    <source>
        <dbReference type="ARBA" id="ARBA00023002"/>
    </source>
</evidence>
<keyword evidence="1" id="KW-0479">Metal-binding</keyword>
<dbReference type="GO" id="GO:0034440">
    <property type="term" value="P:lipid oxidation"/>
    <property type="evidence" value="ECO:0007669"/>
    <property type="project" value="InterPro"/>
</dbReference>
<evidence type="ECO:0000259" key="4">
    <source>
        <dbReference type="PROSITE" id="PS51393"/>
    </source>
</evidence>
<dbReference type="EMBL" id="OZ035843">
    <property type="protein sequence ID" value="CAL1596193.1"/>
    <property type="molecule type" value="Genomic_DNA"/>
</dbReference>
<dbReference type="Pfam" id="PF00305">
    <property type="entry name" value="Lipoxygenase"/>
    <property type="match status" value="1"/>
</dbReference>
<feature type="domain" description="Lipoxygenase" evidence="4">
    <location>
        <begin position="1"/>
        <end position="110"/>
    </location>
</feature>
<protein>
    <recommendedName>
        <fullName evidence="4">Lipoxygenase domain-containing protein</fullName>
    </recommendedName>
</protein>
<dbReference type="PROSITE" id="PS51393">
    <property type="entry name" value="LIPOXYGENASE_3"/>
    <property type="match status" value="1"/>
</dbReference>
<evidence type="ECO:0000256" key="2">
    <source>
        <dbReference type="ARBA" id="ARBA00022964"/>
    </source>
</evidence>
<sequence length="110" mass="12575">MPNSPGSLKHPPPSKKGFATEATLLETLPDVGTTVHVMAVLYLLSKQSTDFVALGHYPEEYFSEEIPKRRIKEFQTDLEELHNFIEERSKKLQLPYVYLDPQKMENSVAL</sequence>
<dbReference type="GO" id="GO:0046872">
    <property type="term" value="F:metal ion binding"/>
    <property type="evidence" value="ECO:0007669"/>
    <property type="project" value="UniProtKB-KW"/>
</dbReference>
<dbReference type="InterPro" id="IPR013819">
    <property type="entry name" value="LipOase_C"/>
</dbReference>
<dbReference type="GO" id="GO:0016702">
    <property type="term" value="F:oxidoreductase activity, acting on single donors with incorporation of molecular oxygen, incorporation of two atoms of oxygen"/>
    <property type="evidence" value="ECO:0007669"/>
    <property type="project" value="InterPro"/>
</dbReference>
<name>A0AAV2L6E5_KNICA</name>
<dbReference type="InterPro" id="IPR000907">
    <property type="entry name" value="LipOase"/>
</dbReference>
<reference evidence="5 6" key="1">
    <citation type="submission" date="2024-04" db="EMBL/GenBank/DDBJ databases">
        <authorList>
            <person name="Waldvogel A.-M."/>
            <person name="Schoenle A."/>
        </authorList>
    </citation>
    <scope>NUCLEOTIDE SEQUENCE [LARGE SCALE GENOMIC DNA]</scope>
</reference>
<accession>A0AAV2L6E5</accession>
<dbReference type="AlphaFoldDB" id="A0AAV2L6E5"/>
<dbReference type="Proteomes" id="UP001497482">
    <property type="component" value="Chromosome 21"/>
</dbReference>
<keyword evidence="6" id="KW-1185">Reference proteome</keyword>
<organism evidence="5 6">
    <name type="scientific">Knipowitschia caucasica</name>
    <name type="common">Caucasian dwarf goby</name>
    <name type="synonym">Pomatoschistus caucasicus</name>
    <dbReference type="NCBI Taxonomy" id="637954"/>
    <lineage>
        <taxon>Eukaryota</taxon>
        <taxon>Metazoa</taxon>
        <taxon>Chordata</taxon>
        <taxon>Craniata</taxon>
        <taxon>Vertebrata</taxon>
        <taxon>Euteleostomi</taxon>
        <taxon>Actinopterygii</taxon>
        <taxon>Neopterygii</taxon>
        <taxon>Teleostei</taxon>
        <taxon>Neoteleostei</taxon>
        <taxon>Acanthomorphata</taxon>
        <taxon>Gobiaria</taxon>
        <taxon>Gobiiformes</taxon>
        <taxon>Gobioidei</taxon>
        <taxon>Gobiidae</taxon>
        <taxon>Gobiinae</taxon>
        <taxon>Knipowitschia</taxon>
    </lineage>
</organism>
<evidence type="ECO:0000313" key="5">
    <source>
        <dbReference type="EMBL" id="CAL1596193.1"/>
    </source>
</evidence>
<dbReference type="Gene3D" id="1.20.245.10">
    <property type="entry name" value="Lipoxygenase-1, Domain 5"/>
    <property type="match status" value="1"/>
</dbReference>
<dbReference type="SUPFAM" id="SSF48484">
    <property type="entry name" value="Lipoxigenase"/>
    <property type="match status" value="1"/>
</dbReference>